<dbReference type="EMBL" id="FMYU01000006">
    <property type="protein sequence ID" value="SDC51783.1"/>
    <property type="molecule type" value="Genomic_DNA"/>
</dbReference>
<evidence type="ECO:0000256" key="3">
    <source>
        <dbReference type="ARBA" id="ARBA00022679"/>
    </source>
</evidence>
<dbReference type="GO" id="GO:0102559">
    <property type="term" value="F:peptide chain release factor N(5)-glutamine methyltransferase activity"/>
    <property type="evidence" value="ECO:0007669"/>
    <property type="project" value="UniProtKB-EC"/>
</dbReference>
<feature type="domain" description="Methyltransferase small" evidence="6">
    <location>
        <begin position="108"/>
        <end position="186"/>
    </location>
</feature>
<dbReference type="PROSITE" id="PS00092">
    <property type="entry name" value="N6_MTASE"/>
    <property type="match status" value="1"/>
</dbReference>
<evidence type="ECO:0000256" key="2">
    <source>
        <dbReference type="ARBA" id="ARBA00022603"/>
    </source>
</evidence>
<evidence type="ECO:0000259" key="6">
    <source>
        <dbReference type="Pfam" id="PF05175"/>
    </source>
</evidence>
<evidence type="ECO:0000313" key="9">
    <source>
        <dbReference type="Proteomes" id="UP000199411"/>
    </source>
</evidence>
<dbReference type="PANTHER" id="PTHR18895:SF74">
    <property type="entry name" value="MTRF1L RELEASE FACTOR GLUTAMINE METHYLTRANSFERASE"/>
    <property type="match status" value="1"/>
</dbReference>
<dbReference type="InterPro" id="IPR002052">
    <property type="entry name" value="DNA_methylase_N6_adenine_CS"/>
</dbReference>
<dbReference type="NCBIfam" id="TIGR00536">
    <property type="entry name" value="hemK_fam"/>
    <property type="match status" value="1"/>
</dbReference>
<evidence type="ECO:0000313" key="8">
    <source>
        <dbReference type="EMBL" id="SDC51783.1"/>
    </source>
</evidence>
<dbReference type="OrthoDB" id="9800643at2"/>
<dbReference type="CDD" id="cd02440">
    <property type="entry name" value="AdoMet_MTases"/>
    <property type="match status" value="1"/>
</dbReference>
<comment type="catalytic activity">
    <reaction evidence="5">
        <text>L-glutaminyl-[peptide chain release factor] + S-adenosyl-L-methionine = N(5)-methyl-L-glutaminyl-[peptide chain release factor] + S-adenosyl-L-homocysteine + H(+)</text>
        <dbReference type="Rhea" id="RHEA:42896"/>
        <dbReference type="Rhea" id="RHEA-COMP:10271"/>
        <dbReference type="Rhea" id="RHEA-COMP:10272"/>
        <dbReference type="ChEBI" id="CHEBI:15378"/>
        <dbReference type="ChEBI" id="CHEBI:30011"/>
        <dbReference type="ChEBI" id="CHEBI:57856"/>
        <dbReference type="ChEBI" id="CHEBI:59789"/>
        <dbReference type="ChEBI" id="CHEBI:61891"/>
        <dbReference type="EC" id="2.1.1.297"/>
    </reaction>
</comment>
<dbReference type="Pfam" id="PF17827">
    <property type="entry name" value="PrmC_N"/>
    <property type="match status" value="1"/>
</dbReference>
<dbReference type="AlphaFoldDB" id="A0A1G6M8G7"/>
<dbReference type="InterPro" id="IPR050320">
    <property type="entry name" value="N5-glutamine_MTase"/>
</dbReference>
<evidence type="ECO:0000256" key="1">
    <source>
        <dbReference type="ARBA" id="ARBA00012771"/>
    </source>
</evidence>
<dbReference type="InterPro" id="IPR029063">
    <property type="entry name" value="SAM-dependent_MTases_sf"/>
</dbReference>
<evidence type="ECO:0000256" key="4">
    <source>
        <dbReference type="ARBA" id="ARBA00022691"/>
    </source>
</evidence>
<dbReference type="GO" id="GO:0003676">
    <property type="term" value="F:nucleic acid binding"/>
    <property type="evidence" value="ECO:0007669"/>
    <property type="project" value="InterPro"/>
</dbReference>
<proteinExistence type="predicted"/>
<feature type="domain" description="Release factor glutamine methyltransferase N-terminal" evidence="7">
    <location>
        <begin position="6"/>
        <end position="74"/>
    </location>
</feature>
<keyword evidence="3 8" id="KW-0808">Transferase</keyword>
<dbReference type="InterPro" id="IPR007848">
    <property type="entry name" value="Small_mtfrase_dom"/>
</dbReference>
<accession>A0A1G6M8G7</accession>
<dbReference type="EC" id="2.1.1.297" evidence="1"/>
<dbReference type="GO" id="GO:0032259">
    <property type="term" value="P:methylation"/>
    <property type="evidence" value="ECO:0007669"/>
    <property type="project" value="UniProtKB-KW"/>
</dbReference>
<keyword evidence="2 8" id="KW-0489">Methyltransferase</keyword>
<keyword evidence="4" id="KW-0949">S-adenosyl-L-methionine</keyword>
<dbReference type="InterPro" id="IPR040758">
    <property type="entry name" value="PrmC_N"/>
</dbReference>
<evidence type="ECO:0000259" key="7">
    <source>
        <dbReference type="Pfam" id="PF17827"/>
    </source>
</evidence>
<organism evidence="8 9">
    <name type="scientific">Desulfurella multipotens</name>
    <dbReference type="NCBI Taxonomy" id="79269"/>
    <lineage>
        <taxon>Bacteria</taxon>
        <taxon>Pseudomonadati</taxon>
        <taxon>Campylobacterota</taxon>
        <taxon>Desulfurellia</taxon>
        <taxon>Desulfurellales</taxon>
        <taxon>Desulfurellaceae</taxon>
        <taxon>Desulfurella</taxon>
    </lineage>
</organism>
<dbReference type="Gene3D" id="1.10.8.10">
    <property type="entry name" value="DNA helicase RuvA subunit, C-terminal domain"/>
    <property type="match status" value="1"/>
</dbReference>
<sequence length="266" mass="30112">MKLKTAISKINALLKKHGIESSILESTIIASYILKKDDCFILSNPDFQISESIFEKMFTMAANRVAGVPLAYLTHKKEFMGLNFYVNENVLIPRPETELLVQEAIGFIQKYNFKNIVDLCTGSGAIAISIEHFTCVNVAACDISYKALKVASINKKLHQSNIYLVNSNLLFAFKGPIDMIVSNPPYILPSEFDSLSNEVKKEPKIALLCDEDYLLIKTIIEQSSRLAKFLLMEISPNMKIFLEQFDKLFCIKKDYAGLDRVAIFRF</sequence>
<reference evidence="9" key="1">
    <citation type="submission" date="2016-10" db="EMBL/GenBank/DDBJ databases">
        <authorList>
            <person name="Varghese N."/>
            <person name="Submissions S."/>
        </authorList>
    </citation>
    <scope>NUCLEOTIDE SEQUENCE [LARGE SCALE GENOMIC DNA]</scope>
    <source>
        <strain evidence="9">DSM 8415</strain>
    </source>
</reference>
<keyword evidence="9" id="KW-1185">Reference proteome</keyword>
<evidence type="ECO:0000256" key="5">
    <source>
        <dbReference type="ARBA" id="ARBA00048391"/>
    </source>
</evidence>
<dbReference type="SUPFAM" id="SSF53335">
    <property type="entry name" value="S-adenosyl-L-methionine-dependent methyltransferases"/>
    <property type="match status" value="1"/>
</dbReference>
<dbReference type="Pfam" id="PF05175">
    <property type="entry name" value="MTS"/>
    <property type="match status" value="1"/>
</dbReference>
<protein>
    <recommendedName>
        <fullName evidence="1">peptide chain release factor N(5)-glutamine methyltransferase</fullName>
        <ecNumber evidence="1">2.1.1.297</ecNumber>
    </recommendedName>
</protein>
<dbReference type="PANTHER" id="PTHR18895">
    <property type="entry name" value="HEMK METHYLTRANSFERASE"/>
    <property type="match status" value="1"/>
</dbReference>
<gene>
    <name evidence="8" type="ORF">SAMN05660835_00927</name>
</gene>
<dbReference type="Gene3D" id="3.40.50.150">
    <property type="entry name" value="Vaccinia Virus protein VP39"/>
    <property type="match status" value="1"/>
</dbReference>
<dbReference type="InterPro" id="IPR004556">
    <property type="entry name" value="HemK-like"/>
</dbReference>
<name>A0A1G6M8G7_9BACT</name>
<dbReference type="Proteomes" id="UP000199411">
    <property type="component" value="Unassembled WGS sequence"/>
</dbReference>
<dbReference type="RefSeq" id="WP_092128520.1">
    <property type="nucleotide sequence ID" value="NZ_FMYU01000006.1"/>
</dbReference>